<feature type="compositionally biased region" description="Basic and acidic residues" evidence="1">
    <location>
        <begin position="61"/>
        <end position="71"/>
    </location>
</feature>
<organism evidence="2 3">
    <name type="scientific">Plakobranchus ocellatus</name>
    <dbReference type="NCBI Taxonomy" id="259542"/>
    <lineage>
        <taxon>Eukaryota</taxon>
        <taxon>Metazoa</taxon>
        <taxon>Spiralia</taxon>
        <taxon>Lophotrochozoa</taxon>
        <taxon>Mollusca</taxon>
        <taxon>Gastropoda</taxon>
        <taxon>Heterobranchia</taxon>
        <taxon>Euthyneura</taxon>
        <taxon>Panpulmonata</taxon>
        <taxon>Sacoglossa</taxon>
        <taxon>Placobranchoidea</taxon>
        <taxon>Plakobranchidae</taxon>
        <taxon>Plakobranchus</taxon>
    </lineage>
</organism>
<dbReference type="EMBL" id="BLXT01004603">
    <property type="protein sequence ID" value="GFO15115.1"/>
    <property type="molecule type" value="Genomic_DNA"/>
</dbReference>
<name>A0AAV4B3A4_9GAST</name>
<feature type="compositionally biased region" description="Low complexity" evidence="1">
    <location>
        <begin position="94"/>
        <end position="107"/>
    </location>
</feature>
<evidence type="ECO:0000313" key="2">
    <source>
        <dbReference type="EMBL" id="GFO15115.1"/>
    </source>
</evidence>
<evidence type="ECO:0000256" key="1">
    <source>
        <dbReference type="SAM" id="MobiDB-lite"/>
    </source>
</evidence>
<comment type="caution">
    <text evidence="2">The sequence shown here is derived from an EMBL/GenBank/DDBJ whole genome shotgun (WGS) entry which is preliminary data.</text>
</comment>
<sequence>MKSCLRVLMWSSQVGVWSNLLVVYVVHHVIHPSHQHPHGAGQGFSGVYHPKQHPQEFFKHRHQNENEKKNVADTAPGYGRRRKKKSSSIDFVNTSSETPASPASAGQPGRVLRVVSSCVCRGLHATVVCFHVCRYFSSSKNRCRSAFSTGHHRAYRLK</sequence>
<proteinExistence type="predicted"/>
<keyword evidence="3" id="KW-1185">Reference proteome</keyword>
<evidence type="ECO:0008006" key="4">
    <source>
        <dbReference type="Google" id="ProtNLM"/>
    </source>
</evidence>
<dbReference type="Proteomes" id="UP000735302">
    <property type="component" value="Unassembled WGS sequence"/>
</dbReference>
<dbReference type="AlphaFoldDB" id="A0AAV4B3A4"/>
<gene>
    <name evidence="2" type="ORF">PoB_004162000</name>
</gene>
<reference evidence="2 3" key="1">
    <citation type="journal article" date="2021" name="Elife">
        <title>Chloroplast acquisition without the gene transfer in kleptoplastic sea slugs, Plakobranchus ocellatus.</title>
        <authorList>
            <person name="Maeda T."/>
            <person name="Takahashi S."/>
            <person name="Yoshida T."/>
            <person name="Shimamura S."/>
            <person name="Takaki Y."/>
            <person name="Nagai Y."/>
            <person name="Toyoda A."/>
            <person name="Suzuki Y."/>
            <person name="Arimoto A."/>
            <person name="Ishii H."/>
            <person name="Satoh N."/>
            <person name="Nishiyama T."/>
            <person name="Hasebe M."/>
            <person name="Maruyama T."/>
            <person name="Minagawa J."/>
            <person name="Obokata J."/>
            <person name="Shigenobu S."/>
        </authorList>
    </citation>
    <scope>NUCLEOTIDE SEQUENCE [LARGE SCALE GENOMIC DNA]</scope>
</reference>
<protein>
    <recommendedName>
        <fullName evidence="4">Secreted protein</fullName>
    </recommendedName>
</protein>
<feature type="region of interest" description="Disordered" evidence="1">
    <location>
        <begin position="61"/>
        <end position="107"/>
    </location>
</feature>
<evidence type="ECO:0000313" key="3">
    <source>
        <dbReference type="Proteomes" id="UP000735302"/>
    </source>
</evidence>
<accession>A0AAV4B3A4</accession>